<evidence type="ECO:0000256" key="6">
    <source>
        <dbReference type="ARBA" id="ARBA00022679"/>
    </source>
</evidence>
<feature type="compositionally biased region" description="Polar residues" evidence="16">
    <location>
        <begin position="526"/>
        <end position="535"/>
    </location>
</feature>
<dbReference type="InterPro" id="IPR043024">
    <property type="entry name" value="KA1_sf_fungal"/>
</dbReference>
<keyword evidence="9 13" id="KW-0067">ATP-binding</keyword>
<keyword evidence="6" id="KW-0808">Transferase</keyword>
<feature type="region of interest" description="Disordered" evidence="16">
    <location>
        <begin position="973"/>
        <end position="1138"/>
    </location>
</feature>
<dbReference type="Proteomes" id="UP000192927">
    <property type="component" value="Unassembled WGS sequence"/>
</dbReference>
<dbReference type="Pfam" id="PF00069">
    <property type="entry name" value="Pkinase"/>
    <property type="match status" value="1"/>
</dbReference>
<feature type="region of interest" description="Disordered" evidence="16">
    <location>
        <begin position="878"/>
        <end position="901"/>
    </location>
</feature>
<dbReference type="EMBL" id="FWEW01000011">
    <property type="protein sequence ID" value="SLM33325.1"/>
    <property type="molecule type" value="Genomic_DNA"/>
</dbReference>
<protein>
    <recommendedName>
        <fullName evidence="3">non-specific serine/threonine protein kinase</fullName>
        <ecNumber evidence="3">2.7.11.1</ecNumber>
    </recommendedName>
</protein>
<feature type="region of interest" description="Disordered" evidence="16">
    <location>
        <begin position="1191"/>
        <end position="1215"/>
    </location>
</feature>
<dbReference type="FunFam" id="1.10.510.10:FF:000394">
    <property type="entry name" value="Serine/threonine-protein kinase HSL1"/>
    <property type="match status" value="1"/>
</dbReference>
<evidence type="ECO:0000256" key="12">
    <source>
        <dbReference type="PIRSR" id="PIRSR630616-1"/>
    </source>
</evidence>
<evidence type="ECO:0000256" key="1">
    <source>
        <dbReference type="ARBA" id="ARBA00004266"/>
    </source>
</evidence>
<evidence type="ECO:0000256" key="5">
    <source>
        <dbReference type="ARBA" id="ARBA00022553"/>
    </source>
</evidence>
<accession>A0A1W5CRF8</accession>
<proteinExistence type="inferred from homology"/>
<feature type="compositionally biased region" description="Polar residues" evidence="16">
    <location>
        <begin position="18"/>
        <end position="43"/>
    </location>
</feature>
<evidence type="ECO:0000256" key="11">
    <source>
        <dbReference type="ARBA" id="ARBA00048679"/>
    </source>
</evidence>
<comment type="catalytic activity">
    <reaction evidence="10">
        <text>L-threonyl-[protein] + ATP = O-phospho-L-threonyl-[protein] + ADP + H(+)</text>
        <dbReference type="Rhea" id="RHEA:46608"/>
        <dbReference type="Rhea" id="RHEA-COMP:11060"/>
        <dbReference type="Rhea" id="RHEA-COMP:11605"/>
        <dbReference type="ChEBI" id="CHEBI:15378"/>
        <dbReference type="ChEBI" id="CHEBI:30013"/>
        <dbReference type="ChEBI" id="CHEBI:30616"/>
        <dbReference type="ChEBI" id="CHEBI:61977"/>
        <dbReference type="ChEBI" id="CHEBI:456216"/>
        <dbReference type="EC" id="2.7.11.1"/>
    </reaction>
</comment>
<feature type="compositionally biased region" description="Low complexity" evidence="16">
    <location>
        <begin position="86"/>
        <end position="103"/>
    </location>
</feature>
<evidence type="ECO:0000313" key="18">
    <source>
        <dbReference type="EMBL" id="SLM33325.1"/>
    </source>
</evidence>
<dbReference type="InterPro" id="IPR017441">
    <property type="entry name" value="Protein_kinase_ATP_BS"/>
</dbReference>
<evidence type="ECO:0000313" key="19">
    <source>
        <dbReference type="Proteomes" id="UP000192927"/>
    </source>
</evidence>
<evidence type="ECO:0000256" key="10">
    <source>
        <dbReference type="ARBA" id="ARBA00047899"/>
    </source>
</evidence>
<dbReference type="SUPFAM" id="SSF56112">
    <property type="entry name" value="Protein kinase-like (PK-like)"/>
    <property type="match status" value="1"/>
</dbReference>
<reference evidence="19" key="1">
    <citation type="submission" date="2017-03" db="EMBL/GenBank/DDBJ databases">
        <authorList>
            <person name="Sharma R."/>
            <person name="Thines M."/>
        </authorList>
    </citation>
    <scope>NUCLEOTIDE SEQUENCE [LARGE SCALE GENOMIC DNA]</scope>
</reference>
<sequence>MDYSPNEHASSRRKPLSDATTRVNNLQSSTPIRGSSPYPSSSARIPHHESRKPGGNLQVPHHLSSPMSPASNAENKRLSAIASQGQTNPNRNSQQSTTSTNASGKPKRKTHVGPWNLGPTIGKGATGRVRKAKHALTGQFAAVKIVSKRSATLVQSDSLAGLDTMGKGKNVMPCGIEREVVIMKLIEHPNVTNLYDIWENRGELYLVLEYIEGGELFQYIASRGCLPEHEAVRIYRQMMAALSYCHRFNICHRDLKPENILLDTNCNVKLADFGMAALQPAGKWLVTSCGSPHYASPEVVLGIKYRGDKADIWSCGVILFAMLTGRLPFGGDGNESVHSILNAVMSAQYSFPDFLSREARDLIWHILQPDPKLRMTMEAMWQHPLIRKYEHLDPGYGMDGERWIGPAPPLSVKECGPPIRKRTDLDGELLRNLRTLYHGVSEELLAQRLLSEEPNHEKVFYSALLRFRDEQLENYQGPPIEYSASDYHHVPQPIRRSLSRVPSKATGHSRQRSQFSILSDNVVRSSHSCQRNPSVAGTEESYDPFRPSRTPILDPRAEHAYITVLRGVSKASRRSRAPSNAASIRHPVLARLQRDDVFSIPSSPPSLPHTSNTQAGKLRKDSSTLRYSSRTSLASSSRQRSSAAGIHKSVSYKRGVSFTHLRKRSGHNPPPPVTIHQVPALPSLHQKYVDDEPTEQRTTAKGSPPAASTVVRSRKETAGTSNAQGLTERNAKIPSLYWKDDARKVSTELEKFCDEAFKDRYLGTSSTPTAITLATDPYGASYESPATSLSIRDDSGTSSTVTRNTTAVKGRQEDASLQRPLPAPPSSRELVGSYTQRELSKTRDLLIQRAADTTASFTPGCLDDVIAHLDRLMQPSTSKVHEHDYSRRVASAPDQKSPNISGYLPAINEERLVFGDDGDEFERLIGMGHRGYRAVSEPTATGNVLANGKPTWKFDTDERTTIRVVDCDGQEPISPVRPLVIRKRSGASTPPVESVQHQPGMDKTSGVEAKASIKFEHDASRAHYRRPQSEERRSTGHSVHGSTLAPIEEEEKRAQRESKTASGDGKRRGWFRRHNRQTTQNSQGSMERGPTPPIKDEWPLQNEHEQMSNAASKLRNRASETPSDEVHQGIEPRKEGRGLFSKLFNKRDSKEKKDISDLALDGNDFDDDTASITTEDCRYQMSGALNASTTSVAARHTKNHKGSRASNEPLQSTTRSIQPQHQNWLLRFLHIKPATKVLCFQVSKARARKEIISLLREWRKYGMRDVVVDKVASRVWARVAEKNTLSIKPVSLACELFTILSHGRKSNLALARFTQEKGAKSSFEKVVGTVEMVLRKRGVLVEDQRVWERMEGVLR</sequence>
<feature type="compositionally biased region" description="Basic and acidic residues" evidence="16">
    <location>
        <begin position="1094"/>
        <end position="1106"/>
    </location>
</feature>
<feature type="binding site" evidence="13 15">
    <location>
        <position position="144"/>
    </location>
    <ligand>
        <name>ATP</name>
        <dbReference type="ChEBI" id="CHEBI:30616"/>
    </ligand>
</feature>
<comment type="catalytic activity">
    <reaction evidence="11">
        <text>L-seryl-[protein] + ATP = O-phospho-L-seryl-[protein] + ADP + H(+)</text>
        <dbReference type="Rhea" id="RHEA:17989"/>
        <dbReference type="Rhea" id="RHEA-COMP:9863"/>
        <dbReference type="Rhea" id="RHEA-COMP:11604"/>
        <dbReference type="ChEBI" id="CHEBI:15378"/>
        <dbReference type="ChEBI" id="CHEBI:29999"/>
        <dbReference type="ChEBI" id="CHEBI:30616"/>
        <dbReference type="ChEBI" id="CHEBI:83421"/>
        <dbReference type="ChEBI" id="CHEBI:456216"/>
        <dbReference type="EC" id="2.7.11.1"/>
    </reaction>
</comment>
<feature type="domain" description="Protein kinase" evidence="17">
    <location>
        <begin position="115"/>
        <end position="386"/>
    </location>
</feature>
<dbReference type="GO" id="GO:0005524">
    <property type="term" value="F:ATP binding"/>
    <property type="evidence" value="ECO:0007669"/>
    <property type="project" value="UniProtKB-UniRule"/>
</dbReference>
<evidence type="ECO:0000259" key="17">
    <source>
        <dbReference type="PROSITE" id="PS50011"/>
    </source>
</evidence>
<dbReference type="Pfam" id="PF16797">
    <property type="entry name" value="Fungal_KA1"/>
    <property type="match status" value="1"/>
</dbReference>
<keyword evidence="7 13" id="KW-0547">Nucleotide-binding</keyword>
<dbReference type="InterPro" id="IPR000719">
    <property type="entry name" value="Prot_kinase_dom"/>
</dbReference>
<evidence type="ECO:0000256" key="14">
    <source>
        <dbReference type="PIRSR" id="PIRSR630616-3"/>
    </source>
</evidence>
<feature type="region of interest" description="Disordered" evidence="16">
    <location>
        <begin position="776"/>
        <end position="835"/>
    </location>
</feature>
<dbReference type="GO" id="GO:0004674">
    <property type="term" value="F:protein serine/threonine kinase activity"/>
    <property type="evidence" value="ECO:0007669"/>
    <property type="project" value="UniProtKB-KW"/>
</dbReference>
<comment type="similarity">
    <text evidence="2">Belongs to the protein kinase superfamily. CAMK Ser/Thr protein kinase family. NIM1 subfamily.</text>
</comment>
<evidence type="ECO:0000256" key="16">
    <source>
        <dbReference type="SAM" id="MobiDB-lite"/>
    </source>
</evidence>
<dbReference type="Gene3D" id="1.10.510.10">
    <property type="entry name" value="Transferase(Phosphotransferase) domain 1"/>
    <property type="match status" value="1"/>
</dbReference>
<comment type="subcellular location">
    <subcellularLocation>
        <location evidence="1">Bud neck</location>
    </subcellularLocation>
</comment>
<feature type="region of interest" description="Disordered" evidence="16">
    <location>
        <begin position="526"/>
        <end position="553"/>
    </location>
</feature>
<feature type="cross-link" description="Glycyl lysine isopeptide (Lys-Gly) (interchain with G-Cter in SUMO2)" evidence="14">
    <location>
        <position position="256"/>
    </location>
</feature>
<feature type="compositionally biased region" description="Polar residues" evidence="16">
    <location>
        <begin position="784"/>
        <end position="807"/>
    </location>
</feature>
<dbReference type="InterPro" id="IPR031850">
    <property type="entry name" value="Fungal_KA1_dom"/>
</dbReference>
<evidence type="ECO:0000256" key="9">
    <source>
        <dbReference type="ARBA" id="ARBA00022840"/>
    </source>
</evidence>
<feature type="compositionally biased region" description="Basic and acidic residues" evidence="16">
    <location>
        <begin position="1050"/>
        <end position="1067"/>
    </location>
</feature>
<feature type="binding site" evidence="13">
    <location>
        <begin position="258"/>
        <end position="259"/>
    </location>
    <ligand>
        <name>ATP</name>
        <dbReference type="ChEBI" id="CHEBI:30616"/>
    </ligand>
</feature>
<evidence type="ECO:0000256" key="15">
    <source>
        <dbReference type="PROSITE-ProRule" id="PRU10141"/>
    </source>
</evidence>
<feature type="compositionally biased region" description="Basic and acidic residues" evidence="16">
    <location>
        <begin position="1011"/>
        <end position="1034"/>
    </location>
</feature>
<evidence type="ECO:0000256" key="13">
    <source>
        <dbReference type="PIRSR" id="PIRSR630616-2"/>
    </source>
</evidence>
<dbReference type="Gene3D" id="3.30.310.220">
    <property type="entry name" value="Fungal kinase associated-1 domain"/>
    <property type="match status" value="1"/>
</dbReference>
<dbReference type="SMART" id="SM00220">
    <property type="entry name" value="S_TKc"/>
    <property type="match status" value="1"/>
</dbReference>
<keyword evidence="19" id="KW-1185">Reference proteome</keyword>
<organism evidence="18 19">
    <name type="scientific">Lasallia pustulata</name>
    <dbReference type="NCBI Taxonomy" id="136370"/>
    <lineage>
        <taxon>Eukaryota</taxon>
        <taxon>Fungi</taxon>
        <taxon>Dikarya</taxon>
        <taxon>Ascomycota</taxon>
        <taxon>Pezizomycotina</taxon>
        <taxon>Lecanoromycetes</taxon>
        <taxon>OSLEUM clade</taxon>
        <taxon>Umbilicariomycetidae</taxon>
        <taxon>Umbilicariales</taxon>
        <taxon>Umbilicariaceae</taxon>
        <taxon>Lasallia</taxon>
    </lineage>
</organism>
<dbReference type="PROSITE" id="PS00108">
    <property type="entry name" value="PROTEIN_KINASE_ST"/>
    <property type="match status" value="1"/>
</dbReference>
<dbReference type="InterPro" id="IPR008271">
    <property type="entry name" value="Ser/Thr_kinase_AS"/>
</dbReference>
<feature type="compositionally biased region" description="Basic and acidic residues" evidence="16">
    <location>
        <begin position="1124"/>
        <end position="1137"/>
    </location>
</feature>
<evidence type="ECO:0000256" key="2">
    <source>
        <dbReference type="ARBA" id="ARBA00010791"/>
    </source>
</evidence>
<feature type="compositionally biased region" description="Polar residues" evidence="16">
    <location>
        <begin position="718"/>
        <end position="727"/>
    </location>
</feature>
<feature type="region of interest" description="Disordered" evidence="16">
    <location>
        <begin position="661"/>
        <end position="727"/>
    </location>
</feature>
<evidence type="ECO:0000256" key="4">
    <source>
        <dbReference type="ARBA" id="ARBA00022527"/>
    </source>
</evidence>
<dbReference type="InterPro" id="IPR030616">
    <property type="entry name" value="Aur-like"/>
</dbReference>
<keyword evidence="8 18" id="KW-0418">Kinase</keyword>
<feature type="compositionally biased region" description="Low complexity" evidence="16">
    <location>
        <begin position="624"/>
        <end position="643"/>
    </location>
</feature>
<evidence type="ECO:0000256" key="7">
    <source>
        <dbReference type="ARBA" id="ARBA00022741"/>
    </source>
</evidence>
<evidence type="ECO:0000256" key="8">
    <source>
        <dbReference type="ARBA" id="ARBA00022777"/>
    </source>
</evidence>
<keyword evidence="4" id="KW-0723">Serine/threonine-protein kinase</keyword>
<name>A0A1W5CRF8_9LECA</name>
<dbReference type="GO" id="GO:0005940">
    <property type="term" value="C:septin ring"/>
    <property type="evidence" value="ECO:0007669"/>
    <property type="project" value="UniProtKB-ARBA"/>
</dbReference>
<keyword evidence="5" id="KW-0597">Phosphoprotein</keyword>
<dbReference type="InterPro" id="IPR011009">
    <property type="entry name" value="Kinase-like_dom_sf"/>
</dbReference>
<evidence type="ECO:0000256" key="3">
    <source>
        <dbReference type="ARBA" id="ARBA00012513"/>
    </source>
</evidence>
<feature type="active site" description="Proton acceptor" evidence="12">
    <location>
        <position position="254"/>
    </location>
</feature>
<feature type="region of interest" description="Disordered" evidence="16">
    <location>
        <begin position="598"/>
        <end position="648"/>
    </location>
</feature>
<dbReference type="PROSITE" id="PS00107">
    <property type="entry name" value="PROTEIN_KINASE_ATP"/>
    <property type="match status" value="1"/>
</dbReference>
<dbReference type="PROSITE" id="PS50011">
    <property type="entry name" value="PROTEIN_KINASE_DOM"/>
    <property type="match status" value="1"/>
</dbReference>
<feature type="compositionally biased region" description="Polar residues" evidence="16">
    <location>
        <begin position="1204"/>
        <end position="1215"/>
    </location>
</feature>
<dbReference type="EC" id="2.7.11.1" evidence="3"/>
<dbReference type="GO" id="GO:0005935">
    <property type="term" value="C:cellular bud neck"/>
    <property type="evidence" value="ECO:0007669"/>
    <property type="project" value="UniProtKB-SubCell"/>
</dbReference>
<feature type="region of interest" description="Disordered" evidence="16">
    <location>
        <begin position="1"/>
        <end position="126"/>
    </location>
</feature>
<dbReference type="PANTHER" id="PTHR24350">
    <property type="entry name" value="SERINE/THREONINE-PROTEIN KINASE IAL-RELATED"/>
    <property type="match status" value="1"/>
</dbReference>
<feature type="binding site" evidence="13">
    <location>
        <position position="272"/>
    </location>
    <ligand>
        <name>ATP</name>
        <dbReference type="ChEBI" id="CHEBI:30616"/>
    </ligand>
</feature>